<proteinExistence type="predicted"/>
<dbReference type="EMBL" id="BAABDO010000043">
    <property type="protein sequence ID" value="GAA4142716.1"/>
    <property type="molecule type" value="Genomic_DNA"/>
</dbReference>
<feature type="compositionally biased region" description="Low complexity" evidence="1">
    <location>
        <begin position="78"/>
        <end position="92"/>
    </location>
</feature>
<sequence length="98" mass="10166">MAGATRSGAFSTFDTVWRETPAAAATSEMVTPLRSRMSPVTPIGSSGTGRFDRSNRRVSDQIGTVSGMCQEGDGSVSAQGRAGGADARLRAAVQSRRS</sequence>
<feature type="compositionally biased region" description="Basic and acidic residues" evidence="1">
    <location>
        <begin position="50"/>
        <end position="59"/>
    </location>
</feature>
<evidence type="ECO:0000313" key="2">
    <source>
        <dbReference type="EMBL" id="GAA4142716.1"/>
    </source>
</evidence>
<gene>
    <name evidence="2" type="ORF">GCM10022416_32020</name>
</gene>
<organism evidence="2 3">
    <name type="scientific">Actinomadura keratinilytica</name>
    <dbReference type="NCBI Taxonomy" id="547461"/>
    <lineage>
        <taxon>Bacteria</taxon>
        <taxon>Bacillati</taxon>
        <taxon>Actinomycetota</taxon>
        <taxon>Actinomycetes</taxon>
        <taxon>Streptosporangiales</taxon>
        <taxon>Thermomonosporaceae</taxon>
        <taxon>Actinomadura</taxon>
    </lineage>
</organism>
<accession>A0ABP7YWW8</accession>
<keyword evidence="3" id="KW-1185">Reference proteome</keyword>
<name>A0ABP7YWW8_9ACTN</name>
<dbReference type="Proteomes" id="UP001500266">
    <property type="component" value="Unassembled WGS sequence"/>
</dbReference>
<feature type="region of interest" description="Disordered" evidence="1">
    <location>
        <begin position="1"/>
        <end position="98"/>
    </location>
</feature>
<reference evidence="3" key="1">
    <citation type="journal article" date="2019" name="Int. J. Syst. Evol. Microbiol.">
        <title>The Global Catalogue of Microorganisms (GCM) 10K type strain sequencing project: providing services to taxonomists for standard genome sequencing and annotation.</title>
        <authorList>
            <consortium name="The Broad Institute Genomics Platform"/>
            <consortium name="The Broad Institute Genome Sequencing Center for Infectious Disease"/>
            <person name="Wu L."/>
            <person name="Ma J."/>
        </authorList>
    </citation>
    <scope>NUCLEOTIDE SEQUENCE [LARGE SCALE GENOMIC DNA]</scope>
    <source>
        <strain evidence="3">JCM 17316</strain>
    </source>
</reference>
<comment type="caution">
    <text evidence="2">The sequence shown here is derived from an EMBL/GenBank/DDBJ whole genome shotgun (WGS) entry which is preliminary data.</text>
</comment>
<evidence type="ECO:0000313" key="3">
    <source>
        <dbReference type="Proteomes" id="UP001500266"/>
    </source>
</evidence>
<evidence type="ECO:0000256" key="1">
    <source>
        <dbReference type="SAM" id="MobiDB-lite"/>
    </source>
</evidence>
<protein>
    <submittedName>
        <fullName evidence="2">Uncharacterized protein</fullName>
    </submittedName>
</protein>